<evidence type="ECO:0000313" key="2">
    <source>
        <dbReference type="Proteomes" id="UP001165439"/>
    </source>
</evidence>
<comment type="caution">
    <text evidence="1">The sequence shown here is derived from an EMBL/GenBank/DDBJ whole genome shotgun (WGS) entry which is preliminary data.</text>
</comment>
<name>A0AAW7HNY2_9PSED</name>
<evidence type="ECO:0000313" key="1">
    <source>
        <dbReference type="EMBL" id="MDM3955470.1"/>
    </source>
</evidence>
<accession>A0AAW7HNY2</accession>
<protein>
    <submittedName>
        <fullName evidence="1">Uncharacterized protein</fullName>
    </submittedName>
</protein>
<organism evidence="1 2">
    <name type="scientific">Pseudomonas alloputida</name>
    <dbReference type="NCBI Taxonomy" id="1940621"/>
    <lineage>
        <taxon>Bacteria</taxon>
        <taxon>Pseudomonadati</taxon>
        <taxon>Pseudomonadota</taxon>
        <taxon>Gammaproteobacteria</taxon>
        <taxon>Pseudomonadales</taxon>
        <taxon>Pseudomonadaceae</taxon>
        <taxon>Pseudomonas</taxon>
    </lineage>
</organism>
<dbReference type="Proteomes" id="UP001165439">
    <property type="component" value="Unassembled WGS sequence"/>
</dbReference>
<dbReference type="GeneID" id="83678670"/>
<dbReference type="RefSeq" id="WP_060489892.1">
    <property type="nucleotide sequence ID" value="NZ_CP128540.1"/>
</dbReference>
<dbReference type="AlphaFoldDB" id="A0AAW7HNY2"/>
<gene>
    <name evidence="1" type="ORF">LU674_024560</name>
</gene>
<dbReference type="EMBL" id="JAJSRF020000001">
    <property type="protein sequence ID" value="MDM3955470.1"/>
    <property type="molecule type" value="Genomic_DNA"/>
</dbReference>
<reference evidence="1" key="1">
    <citation type="submission" date="2023-06" db="EMBL/GenBank/DDBJ databases">
        <title>MBL-encoding genomic islands in Pseudomonas spp. in Poland.</title>
        <authorList>
            <person name="Urbanowicz P."/>
            <person name="Izdebski R."/>
            <person name="Biedrzycka M."/>
            <person name="Gniadkowski M."/>
        </authorList>
    </citation>
    <scope>NUCLEOTIDE SEQUENCE</scope>
    <source>
        <strain evidence="1">NMI5768_13</strain>
    </source>
</reference>
<proteinExistence type="predicted"/>
<sequence>MQLKIKLVAAADDQPTKSTSIQQDYRSFRSTLDDAGVKYSQRSMVFDSAEALGYSLGEFAIEFTKTVLPVLTAAVGGWFLARKGRKIRLEMDGVILEAGSIKEMEKLVELYESVRDGQVYDPDSHRNGPDSPSGR</sequence>